<dbReference type="Proteomes" id="UP000789525">
    <property type="component" value="Unassembled WGS sequence"/>
</dbReference>
<accession>A0ACA9LFZ3</accession>
<protein>
    <submittedName>
        <fullName evidence="1">14805_t:CDS:1</fullName>
    </submittedName>
</protein>
<name>A0ACA9LFZ3_9GLOM</name>
<keyword evidence="2" id="KW-1185">Reference proteome</keyword>
<evidence type="ECO:0000313" key="2">
    <source>
        <dbReference type="Proteomes" id="UP000789525"/>
    </source>
</evidence>
<organism evidence="1 2">
    <name type="scientific">Acaulospora colombiana</name>
    <dbReference type="NCBI Taxonomy" id="27376"/>
    <lineage>
        <taxon>Eukaryota</taxon>
        <taxon>Fungi</taxon>
        <taxon>Fungi incertae sedis</taxon>
        <taxon>Mucoromycota</taxon>
        <taxon>Glomeromycotina</taxon>
        <taxon>Glomeromycetes</taxon>
        <taxon>Diversisporales</taxon>
        <taxon>Acaulosporaceae</taxon>
        <taxon>Acaulospora</taxon>
    </lineage>
</organism>
<gene>
    <name evidence="1" type="ORF">ACOLOM_LOCUS3783</name>
</gene>
<sequence>MGDSNFFKGTSTDQDRRFSDKELKLLKTLKFPPEFDQKVSSAYSTKHGLSIANLFPHDFQVDMRKIRLEVLKPWIATRFTEVNGFEDEIVSSMIIGLLEDKDNPTPDPRKIQIQVQGFLHKKTPVFMLELWKLLLDAQSNQHGIPQSMIDEQKAKFTSSGGDTKSRFDQGPPPDRRGEYGPGRGGIGSEGRGRGRGFGDRDNRGRGRGGFRGRGRYDDGPRRRYSPDRRSRSPDRRRRPYTSRSRSPPRRGYGSPRRGYSPGRRGGGRSPGDLVLEMEKEGEVEVNHIRLVGEEAGVQALEDILETRKARIVDLLPIHAQDLGPVQGSGVKDTMDVDVSAAS</sequence>
<evidence type="ECO:0000313" key="1">
    <source>
        <dbReference type="EMBL" id="CAG8524005.1"/>
    </source>
</evidence>
<dbReference type="EMBL" id="CAJVPT010005798">
    <property type="protein sequence ID" value="CAG8524005.1"/>
    <property type="molecule type" value="Genomic_DNA"/>
</dbReference>
<reference evidence="1" key="1">
    <citation type="submission" date="2021-06" db="EMBL/GenBank/DDBJ databases">
        <authorList>
            <person name="Kallberg Y."/>
            <person name="Tangrot J."/>
            <person name="Rosling A."/>
        </authorList>
    </citation>
    <scope>NUCLEOTIDE SEQUENCE</scope>
    <source>
        <strain evidence="1">CL356</strain>
    </source>
</reference>
<proteinExistence type="predicted"/>
<comment type="caution">
    <text evidence="1">The sequence shown here is derived from an EMBL/GenBank/DDBJ whole genome shotgun (WGS) entry which is preliminary data.</text>
</comment>